<dbReference type="GO" id="GO:0003700">
    <property type="term" value="F:DNA-binding transcription factor activity"/>
    <property type="evidence" value="ECO:0007669"/>
    <property type="project" value="TreeGrafter"/>
</dbReference>
<dbReference type="GO" id="GO:0000976">
    <property type="term" value="F:transcription cis-regulatory region binding"/>
    <property type="evidence" value="ECO:0007669"/>
    <property type="project" value="TreeGrafter"/>
</dbReference>
<accession>A0A6G7Y2T6</accession>
<feature type="domain" description="HTH tetR-type" evidence="4">
    <location>
        <begin position="27"/>
        <end position="58"/>
    </location>
</feature>
<dbReference type="InterPro" id="IPR050109">
    <property type="entry name" value="HTH-type_TetR-like_transc_reg"/>
</dbReference>
<evidence type="ECO:0000256" key="3">
    <source>
        <dbReference type="ARBA" id="ARBA00023163"/>
    </source>
</evidence>
<dbReference type="EMBL" id="CP049865">
    <property type="protein sequence ID" value="QIK70958.1"/>
    <property type="molecule type" value="Genomic_DNA"/>
</dbReference>
<name>A0A6G7Y2T6_9ACTN</name>
<sequence length="203" mass="22220">MFTERVQEVVVATIRDMQRRETVATVLHTAAELFEAKGFTETTIRDIATACGLSIGTVMSVGDKNGLLLATFDHQISEIHERRTDTPAHEGDAVDQIAALLDPLVDLFTSNPRLARSYASILIAGDNEPNAFTELSQTLIAEIEAVLDHGNRGGVSASARAVYFAYIGRLFSWSPSNDTDPDSLKQSIREVVEAICTRQETRP</sequence>
<proteinExistence type="predicted"/>
<dbReference type="Gene3D" id="1.10.357.10">
    <property type="entry name" value="Tetracycline Repressor, domain 2"/>
    <property type="match status" value="1"/>
</dbReference>
<keyword evidence="2" id="KW-0238">DNA-binding</keyword>
<dbReference type="Pfam" id="PF00440">
    <property type="entry name" value="TetR_N"/>
    <property type="match status" value="1"/>
</dbReference>
<evidence type="ECO:0000259" key="4">
    <source>
        <dbReference type="Pfam" id="PF00440"/>
    </source>
</evidence>
<keyword evidence="3" id="KW-0804">Transcription</keyword>
<evidence type="ECO:0000256" key="1">
    <source>
        <dbReference type="ARBA" id="ARBA00023015"/>
    </source>
</evidence>
<evidence type="ECO:0000256" key="2">
    <source>
        <dbReference type="ARBA" id="ARBA00023125"/>
    </source>
</evidence>
<organism evidence="5 6">
    <name type="scientific">Propioniciclava coleopterorum</name>
    <dbReference type="NCBI Taxonomy" id="2714937"/>
    <lineage>
        <taxon>Bacteria</taxon>
        <taxon>Bacillati</taxon>
        <taxon>Actinomycetota</taxon>
        <taxon>Actinomycetes</taxon>
        <taxon>Propionibacteriales</taxon>
        <taxon>Propionibacteriaceae</taxon>
        <taxon>Propioniciclava</taxon>
    </lineage>
</organism>
<dbReference type="SUPFAM" id="SSF46689">
    <property type="entry name" value="Homeodomain-like"/>
    <property type="match status" value="1"/>
</dbReference>
<protein>
    <submittedName>
        <fullName evidence="5">TetR/AcrR family transcriptional regulator</fullName>
    </submittedName>
</protein>
<dbReference type="RefSeq" id="WP_166230701.1">
    <property type="nucleotide sequence ID" value="NZ_CP049865.1"/>
</dbReference>
<dbReference type="InterPro" id="IPR009057">
    <property type="entry name" value="Homeodomain-like_sf"/>
</dbReference>
<dbReference type="KEGG" id="prv:G7070_00020"/>
<gene>
    <name evidence="5" type="ORF">G7070_00020</name>
</gene>
<dbReference type="PANTHER" id="PTHR30055">
    <property type="entry name" value="HTH-TYPE TRANSCRIPTIONAL REGULATOR RUTR"/>
    <property type="match status" value="1"/>
</dbReference>
<evidence type="ECO:0000313" key="5">
    <source>
        <dbReference type="EMBL" id="QIK70958.1"/>
    </source>
</evidence>
<evidence type="ECO:0000313" key="6">
    <source>
        <dbReference type="Proteomes" id="UP000501058"/>
    </source>
</evidence>
<dbReference type="PANTHER" id="PTHR30055:SF234">
    <property type="entry name" value="HTH-TYPE TRANSCRIPTIONAL REGULATOR BETI"/>
    <property type="match status" value="1"/>
</dbReference>
<keyword evidence="6" id="KW-1185">Reference proteome</keyword>
<dbReference type="InterPro" id="IPR001647">
    <property type="entry name" value="HTH_TetR"/>
</dbReference>
<reference evidence="5 6" key="1">
    <citation type="submission" date="2020-03" db="EMBL/GenBank/DDBJ databases">
        <title>Propioniciclava sp. nov., isolated from Hydrophilus acuminatus.</title>
        <authorList>
            <person name="Hyun D.-W."/>
            <person name="Bae J.-W."/>
        </authorList>
    </citation>
    <scope>NUCLEOTIDE SEQUENCE [LARGE SCALE GENOMIC DNA]</scope>
    <source>
        <strain evidence="5 6">HDW11</strain>
    </source>
</reference>
<dbReference type="Proteomes" id="UP000501058">
    <property type="component" value="Chromosome"/>
</dbReference>
<keyword evidence="1" id="KW-0805">Transcription regulation</keyword>
<dbReference type="AlphaFoldDB" id="A0A6G7Y2T6"/>